<keyword evidence="1" id="KW-1133">Transmembrane helix</keyword>
<feature type="transmembrane region" description="Helical" evidence="1">
    <location>
        <begin position="44"/>
        <end position="65"/>
    </location>
</feature>
<accession>A0A1I7VPY2</accession>
<keyword evidence="3" id="KW-1185">Reference proteome</keyword>
<proteinExistence type="predicted"/>
<dbReference type="GO" id="GO:0004383">
    <property type="term" value="F:guanylate cyclase activity"/>
    <property type="evidence" value="ECO:0007669"/>
    <property type="project" value="TreeGrafter"/>
</dbReference>
<dbReference type="Pfam" id="PF07700">
    <property type="entry name" value="HNOB"/>
    <property type="match status" value="1"/>
</dbReference>
<dbReference type="InterPro" id="IPR011644">
    <property type="entry name" value="Heme_NO-bd"/>
</dbReference>
<dbReference type="SUPFAM" id="SSF111126">
    <property type="entry name" value="Ligand-binding domain in the NO signalling and Golgi transport"/>
    <property type="match status" value="1"/>
</dbReference>
<evidence type="ECO:0000313" key="3">
    <source>
        <dbReference type="Proteomes" id="UP000095285"/>
    </source>
</evidence>
<protein>
    <submittedName>
        <fullName evidence="4">HNOB domain-containing protein</fullName>
    </submittedName>
</protein>
<dbReference type="eggNOG" id="KOG4171">
    <property type="taxonomic scope" value="Eukaryota"/>
</dbReference>
<keyword evidence="1" id="KW-0472">Membrane</keyword>
<dbReference type="InterPro" id="IPR038158">
    <property type="entry name" value="H-NOX_domain_sf"/>
</dbReference>
<dbReference type="WBParaSite" id="EN70_4990">
    <property type="protein sequence ID" value="EN70_4990"/>
    <property type="gene ID" value="EN70_4990"/>
</dbReference>
<reference evidence="4" key="2">
    <citation type="submission" date="2016-11" db="UniProtKB">
        <authorList>
            <consortium name="WormBaseParasite"/>
        </authorList>
    </citation>
    <scope>IDENTIFICATION</scope>
</reference>
<dbReference type="PANTHER" id="PTHR45655:SF13">
    <property type="entry name" value="SOLUBLE GUANYLATE CYCLASE GCY-32-RELATED"/>
    <property type="match status" value="1"/>
</dbReference>
<dbReference type="Proteomes" id="UP000095285">
    <property type="component" value="Unassembled WGS sequence"/>
</dbReference>
<dbReference type="STRING" id="7209.A0A1I7VPY2"/>
<dbReference type="GO" id="GO:0008074">
    <property type="term" value="C:guanylate cyclase complex, soluble"/>
    <property type="evidence" value="ECO:0007669"/>
    <property type="project" value="TreeGrafter"/>
</dbReference>
<sequence>MTLSLFFSFLEVFTLESYEPTVFVLGLLTDSKLYRHLDTLLSSVYFAPIIAANMVSFVLYIFCYYDEINQFSQIGWFHECFRRMIFEQYGGDVWLKILNSCHLKEGEECMLTCYYDDEVTMELTRAISHVLNLSLDAVWEAFGAYFVHFVMKIGWDELLQALAYDLKVFFFKT</sequence>
<dbReference type="GO" id="GO:0020037">
    <property type="term" value="F:heme binding"/>
    <property type="evidence" value="ECO:0007669"/>
    <property type="project" value="InterPro"/>
</dbReference>
<evidence type="ECO:0000313" key="4">
    <source>
        <dbReference type="WBParaSite" id="EN70_4990"/>
    </source>
</evidence>
<dbReference type="GO" id="GO:0019934">
    <property type="term" value="P:cGMP-mediated signaling"/>
    <property type="evidence" value="ECO:0007669"/>
    <property type="project" value="TreeGrafter"/>
</dbReference>
<dbReference type="PANTHER" id="PTHR45655">
    <property type="entry name" value="GUANYLATE CYCLASE SOLUBLE SUBUNIT BETA-2"/>
    <property type="match status" value="1"/>
</dbReference>
<dbReference type="Gene3D" id="3.90.1520.10">
    <property type="entry name" value="H-NOX domain"/>
    <property type="match status" value="1"/>
</dbReference>
<dbReference type="GO" id="GO:0070482">
    <property type="term" value="P:response to oxygen levels"/>
    <property type="evidence" value="ECO:0007669"/>
    <property type="project" value="TreeGrafter"/>
</dbReference>
<dbReference type="AlphaFoldDB" id="A0A1I7VPY2"/>
<feature type="domain" description="Heme NO-binding" evidence="2">
    <location>
        <begin position="75"/>
        <end position="170"/>
    </location>
</feature>
<name>A0A1I7VPY2_LOALO</name>
<organism evidence="3 4">
    <name type="scientific">Loa loa</name>
    <name type="common">Eye worm</name>
    <name type="synonym">Filaria loa</name>
    <dbReference type="NCBI Taxonomy" id="7209"/>
    <lineage>
        <taxon>Eukaryota</taxon>
        <taxon>Metazoa</taxon>
        <taxon>Ecdysozoa</taxon>
        <taxon>Nematoda</taxon>
        <taxon>Chromadorea</taxon>
        <taxon>Rhabditida</taxon>
        <taxon>Spirurina</taxon>
        <taxon>Spiruromorpha</taxon>
        <taxon>Filarioidea</taxon>
        <taxon>Onchocercidae</taxon>
        <taxon>Loa</taxon>
    </lineage>
</organism>
<reference evidence="3" key="1">
    <citation type="submission" date="2012-04" db="EMBL/GenBank/DDBJ databases">
        <title>The Genome Sequence of Loa loa.</title>
        <authorList>
            <consortium name="The Broad Institute Genome Sequencing Platform"/>
            <consortium name="Broad Institute Genome Sequencing Center for Infectious Disease"/>
            <person name="Nutman T.B."/>
            <person name="Fink D.L."/>
            <person name="Russ C."/>
            <person name="Young S."/>
            <person name="Zeng Q."/>
            <person name="Gargeya S."/>
            <person name="Alvarado L."/>
            <person name="Berlin A."/>
            <person name="Chapman S.B."/>
            <person name="Chen Z."/>
            <person name="Freedman E."/>
            <person name="Gellesch M."/>
            <person name="Goldberg J."/>
            <person name="Griggs A."/>
            <person name="Gujja S."/>
            <person name="Heilman E.R."/>
            <person name="Heiman D."/>
            <person name="Howarth C."/>
            <person name="Mehta T."/>
            <person name="Neiman D."/>
            <person name="Pearson M."/>
            <person name="Roberts A."/>
            <person name="Saif S."/>
            <person name="Shea T."/>
            <person name="Shenoy N."/>
            <person name="Sisk P."/>
            <person name="Stolte C."/>
            <person name="Sykes S."/>
            <person name="White J."/>
            <person name="Yandava C."/>
            <person name="Haas B."/>
            <person name="Henn M.R."/>
            <person name="Nusbaum C."/>
            <person name="Birren B."/>
        </authorList>
    </citation>
    <scope>NUCLEOTIDE SEQUENCE [LARGE SCALE GENOMIC DNA]</scope>
</reference>
<keyword evidence="1" id="KW-0812">Transmembrane</keyword>
<dbReference type="InterPro" id="IPR024096">
    <property type="entry name" value="NO_sig/Golgi_transp_ligand-bd"/>
</dbReference>
<evidence type="ECO:0000259" key="2">
    <source>
        <dbReference type="Pfam" id="PF07700"/>
    </source>
</evidence>
<evidence type="ECO:0000256" key="1">
    <source>
        <dbReference type="SAM" id="Phobius"/>
    </source>
</evidence>